<feature type="non-terminal residue" evidence="1">
    <location>
        <position position="1"/>
    </location>
</feature>
<comment type="caution">
    <text evidence="1">The sequence shown here is derived from an EMBL/GenBank/DDBJ whole genome shotgun (WGS) entry which is preliminary data.</text>
</comment>
<name>A0AA35QQB6_9SAUR</name>
<keyword evidence="2" id="KW-1185">Reference proteome</keyword>
<sequence length="76" mass="8619">ITDSRGRIMLRLSNIQLGPKTQGIVRIRPGTTEQLKTCRKPDRALGIQKVFRTSDAEANLCLDEIQSVPRCLQTRR</sequence>
<gene>
    <name evidence="1" type="ORF">PODLI_1B039122</name>
</gene>
<dbReference type="AlphaFoldDB" id="A0AA35QQB6"/>
<dbReference type="Proteomes" id="UP001178461">
    <property type="component" value="Unassembled WGS sequence"/>
</dbReference>
<reference evidence="1" key="1">
    <citation type="submission" date="2022-12" db="EMBL/GenBank/DDBJ databases">
        <authorList>
            <person name="Alioto T."/>
            <person name="Alioto T."/>
            <person name="Gomez Garrido J."/>
        </authorList>
    </citation>
    <scope>NUCLEOTIDE SEQUENCE</scope>
</reference>
<evidence type="ECO:0000313" key="1">
    <source>
        <dbReference type="EMBL" id="CAI7935184.1"/>
    </source>
</evidence>
<evidence type="ECO:0000313" key="2">
    <source>
        <dbReference type="Proteomes" id="UP001178461"/>
    </source>
</evidence>
<feature type="non-terminal residue" evidence="1">
    <location>
        <position position="76"/>
    </location>
</feature>
<protein>
    <submittedName>
        <fullName evidence="1">Uncharacterized protein</fullName>
    </submittedName>
</protein>
<proteinExistence type="predicted"/>
<accession>A0AA35QQB6</accession>
<dbReference type="EMBL" id="CANTUW010000100">
    <property type="protein sequence ID" value="CAI7935184.1"/>
    <property type="molecule type" value="Genomic_DNA"/>
</dbReference>
<organism evidence="1 2">
    <name type="scientific">Podarcis lilfordi</name>
    <name type="common">Lilford's wall lizard</name>
    <dbReference type="NCBI Taxonomy" id="74358"/>
    <lineage>
        <taxon>Eukaryota</taxon>
        <taxon>Metazoa</taxon>
        <taxon>Chordata</taxon>
        <taxon>Craniata</taxon>
        <taxon>Vertebrata</taxon>
        <taxon>Euteleostomi</taxon>
        <taxon>Lepidosauria</taxon>
        <taxon>Squamata</taxon>
        <taxon>Bifurcata</taxon>
        <taxon>Unidentata</taxon>
        <taxon>Episquamata</taxon>
        <taxon>Laterata</taxon>
        <taxon>Lacertibaenia</taxon>
        <taxon>Lacertidae</taxon>
        <taxon>Podarcis</taxon>
    </lineage>
</organism>